<comment type="caution">
    <text evidence="2">The sequence shown here is derived from an EMBL/GenBank/DDBJ whole genome shotgun (WGS) entry which is preliminary data.</text>
</comment>
<dbReference type="AlphaFoldDB" id="A0A438JRE0"/>
<evidence type="ECO:0000256" key="1">
    <source>
        <dbReference type="SAM" id="MobiDB-lite"/>
    </source>
</evidence>
<dbReference type="Proteomes" id="UP000288805">
    <property type="component" value="Unassembled WGS sequence"/>
</dbReference>
<protein>
    <submittedName>
        <fullName evidence="2">Protein chromatin remodeling 19</fullName>
    </submittedName>
</protein>
<name>A0A438JRE0_VITVI</name>
<accession>A0A438JRE0</accession>
<evidence type="ECO:0000313" key="3">
    <source>
        <dbReference type="Proteomes" id="UP000288805"/>
    </source>
</evidence>
<gene>
    <name evidence="2" type="primary">ETL1_2</name>
    <name evidence="2" type="ORF">CK203_015980</name>
</gene>
<feature type="region of interest" description="Disordered" evidence="1">
    <location>
        <begin position="23"/>
        <end position="57"/>
    </location>
</feature>
<evidence type="ECO:0000313" key="2">
    <source>
        <dbReference type="EMBL" id="RVX11524.1"/>
    </source>
</evidence>
<reference evidence="2 3" key="1">
    <citation type="journal article" date="2018" name="PLoS Genet.">
        <title>Population sequencing reveals clonal diversity and ancestral inbreeding in the grapevine cultivar Chardonnay.</title>
        <authorList>
            <person name="Roach M.J."/>
            <person name="Johnson D.L."/>
            <person name="Bohlmann J."/>
            <person name="van Vuuren H.J."/>
            <person name="Jones S.J."/>
            <person name="Pretorius I.S."/>
            <person name="Schmidt S.A."/>
            <person name="Borneman A.R."/>
        </authorList>
    </citation>
    <scope>NUCLEOTIDE SEQUENCE [LARGE SCALE GENOMIC DNA]</scope>
    <source>
        <strain evidence="3">cv. Chardonnay</strain>
        <tissue evidence="2">Leaf</tissue>
    </source>
</reference>
<proteinExistence type="predicted"/>
<sequence length="366" mass="40768">MKRDFTEISDDEWDNHSFKLSRALKKSQGAPPPIESFSYRPENPQVSPEDVSDGSSDDCVEIKEDLEDDDAEVLAAPVSRGRRFVVDEDSDEDFAEVVEVKSGTEEEAEEEVEEDDVVGKALQKCAKISAELRRELYGSSVTACDRYAEVESSSVRIVTQDDIDVACGAEDSDFQPVLKPYQLVGVNFLLLLYRKGIGGGISSNFVVISCISKWLTTMDWAAFGARGNSGRNLINVGSAGSPLGLLCLGGAFHVVRYLCKRRWWGLSFPGKLIANAWFKEGFRKRKDDVQQCLIRGKVVGWRERGGCQLGMEKADGHDIVLVGIPEMYLWRRVEFGNKMEKPGMDFAINLSKSEWNLVGEVEEVDL</sequence>
<dbReference type="EMBL" id="QGNW01000030">
    <property type="protein sequence ID" value="RVX11524.1"/>
    <property type="molecule type" value="Genomic_DNA"/>
</dbReference>
<organism evidence="2 3">
    <name type="scientific">Vitis vinifera</name>
    <name type="common">Grape</name>
    <dbReference type="NCBI Taxonomy" id="29760"/>
    <lineage>
        <taxon>Eukaryota</taxon>
        <taxon>Viridiplantae</taxon>
        <taxon>Streptophyta</taxon>
        <taxon>Embryophyta</taxon>
        <taxon>Tracheophyta</taxon>
        <taxon>Spermatophyta</taxon>
        <taxon>Magnoliopsida</taxon>
        <taxon>eudicotyledons</taxon>
        <taxon>Gunneridae</taxon>
        <taxon>Pentapetalae</taxon>
        <taxon>rosids</taxon>
        <taxon>Vitales</taxon>
        <taxon>Vitaceae</taxon>
        <taxon>Viteae</taxon>
        <taxon>Vitis</taxon>
    </lineage>
</organism>